<organism evidence="1 2">
    <name type="scientific">Trifolium medium</name>
    <dbReference type="NCBI Taxonomy" id="97028"/>
    <lineage>
        <taxon>Eukaryota</taxon>
        <taxon>Viridiplantae</taxon>
        <taxon>Streptophyta</taxon>
        <taxon>Embryophyta</taxon>
        <taxon>Tracheophyta</taxon>
        <taxon>Spermatophyta</taxon>
        <taxon>Magnoliopsida</taxon>
        <taxon>eudicotyledons</taxon>
        <taxon>Gunneridae</taxon>
        <taxon>Pentapetalae</taxon>
        <taxon>rosids</taxon>
        <taxon>fabids</taxon>
        <taxon>Fabales</taxon>
        <taxon>Fabaceae</taxon>
        <taxon>Papilionoideae</taxon>
        <taxon>50 kb inversion clade</taxon>
        <taxon>NPAAA clade</taxon>
        <taxon>Hologalegina</taxon>
        <taxon>IRL clade</taxon>
        <taxon>Trifolieae</taxon>
        <taxon>Trifolium</taxon>
    </lineage>
</organism>
<dbReference type="AlphaFoldDB" id="A0A392S867"/>
<protein>
    <submittedName>
        <fullName evidence="1">Uncharacterized protein</fullName>
    </submittedName>
</protein>
<evidence type="ECO:0000313" key="1">
    <source>
        <dbReference type="EMBL" id="MCI44597.1"/>
    </source>
</evidence>
<name>A0A392S867_9FABA</name>
<dbReference type="EMBL" id="LXQA010332842">
    <property type="protein sequence ID" value="MCI44597.1"/>
    <property type="molecule type" value="Genomic_DNA"/>
</dbReference>
<comment type="caution">
    <text evidence="1">The sequence shown here is derived from an EMBL/GenBank/DDBJ whole genome shotgun (WGS) entry which is preliminary data.</text>
</comment>
<accession>A0A392S867</accession>
<feature type="non-terminal residue" evidence="1">
    <location>
        <position position="1"/>
    </location>
</feature>
<dbReference type="Proteomes" id="UP000265520">
    <property type="component" value="Unassembled WGS sequence"/>
</dbReference>
<sequence length="46" mass="4816">SCFWANADASTSVCPPPQLDPPIASWVLSLGTATMELVSRVVLVGQ</sequence>
<reference evidence="1 2" key="1">
    <citation type="journal article" date="2018" name="Front. Plant Sci.">
        <title>Red Clover (Trifolium pratense) and Zigzag Clover (T. medium) - A Picture of Genomic Similarities and Differences.</title>
        <authorList>
            <person name="Dluhosova J."/>
            <person name="Istvanek J."/>
            <person name="Nedelnik J."/>
            <person name="Repkova J."/>
        </authorList>
    </citation>
    <scope>NUCLEOTIDE SEQUENCE [LARGE SCALE GENOMIC DNA]</scope>
    <source>
        <strain evidence="2">cv. 10/8</strain>
        <tissue evidence="1">Leaf</tissue>
    </source>
</reference>
<keyword evidence="2" id="KW-1185">Reference proteome</keyword>
<evidence type="ECO:0000313" key="2">
    <source>
        <dbReference type="Proteomes" id="UP000265520"/>
    </source>
</evidence>
<proteinExistence type="predicted"/>